<keyword evidence="2" id="KW-1185">Reference proteome</keyword>
<gene>
    <name evidence="1" type="ORF">CKA38_08540</name>
</gene>
<protein>
    <submittedName>
        <fullName evidence="1">Uncharacterized protein</fullName>
    </submittedName>
</protein>
<sequence length="131" mass="14764">MKKLYVIVPTVATVAFAAFVYWTAAPNPWRTLDCTTNGSNQCEVHHTAMEKKKVAVIYGLMAPEAWLRNHLRKEINYLSFSRMAKKEFPHARDIVFGGCEISNTSPASAYLYVCPQCVNALATKMKVSFEQ</sequence>
<dbReference type="KEGG" id="elut:CKA38_08540"/>
<evidence type="ECO:0000313" key="1">
    <source>
        <dbReference type="EMBL" id="AWI09285.1"/>
    </source>
</evidence>
<accession>A0A2U8E3C0</accession>
<reference evidence="1 2" key="1">
    <citation type="journal article" date="2018" name="Syst. Appl. Microbiol.">
        <title>Ereboglobus luteus gen. nov. sp. nov. from cockroach guts, and new insights into the oxygen relationship of the genera Opitutus and Didymococcus (Verrucomicrobia: Opitutaceae).</title>
        <authorList>
            <person name="Tegtmeier D."/>
            <person name="Belitz A."/>
            <person name="Radek R."/>
            <person name="Heimerl T."/>
            <person name="Brune A."/>
        </authorList>
    </citation>
    <scope>NUCLEOTIDE SEQUENCE [LARGE SCALE GENOMIC DNA]</scope>
    <source>
        <strain evidence="1 2">Ho45</strain>
    </source>
</reference>
<evidence type="ECO:0000313" key="2">
    <source>
        <dbReference type="Proteomes" id="UP000244896"/>
    </source>
</evidence>
<dbReference type="EMBL" id="CP023004">
    <property type="protein sequence ID" value="AWI09285.1"/>
    <property type="molecule type" value="Genomic_DNA"/>
</dbReference>
<dbReference type="RefSeq" id="WP_108825097.1">
    <property type="nucleotide sequence ID" value="NZ_CP023004.1"/>
</dbReference>
<proteinExistence type="predicted"/>
<name>A0A2U8E3C0_9BACT</name>
<dbReference type="AlphaFoldDB" id="A0A2U8E3C0"/>
<dbReference type="Proteomes" id="UP000244896">
    <property type="component" value="Chromosome"/>
</dbReference>
<organism evidence="1 2">
    <name type="scientific">Ereboglobus luteus</name>
    <dbReference type="NCBI Taxonomy" id="1796921"/>
    <lineage>
        <taxon>Bacteria</taxon>
        <taxon>Pseudomonadati</taxon>
        <taxon>Verrucomicrobiota</taxon>
        <taxon>Opitutia</taxon>
        <taxon>Opitutales</taxon>
        <taxon>Opitutaceae</taxon>
        <taxon>Ereboglobus</taxon>
    </lineage>
</organism>